<protein>
    <submittedName>
        <fullName evidence="6">Putative multiple sugar transport system substrate-binding protein</fullName>
    </submittedName>
</protein>
<comment type="similarity">
    <text evidence="2">Belongs to the bacterial solute-binding protein 2 family.</text>
</comment>
<proteinExistence type="inferred from homology"/>
<dbReference type="InterPro" id="IPR049784">
    <property type="entry name" value="ChvE-like"/>
</dbReference>
<evidence type="ECO:0000259" key="5">
    <source>
        <dbReference type="Pfam" id="PF13407"/>
    </source>
</evidence>
<dbReference type="Proteomes" id="UP000547011">
    <property type="component" value="Unassembled WGS sequence"/>
</dbReference>
<evidence type="ECO:0000313" key="6">
    <source>
        <dbReference type="EMBL" id="MBB4053851.1"/>
    </source>
</evidence>
<feature type="signal peptide" evidence="4">
    <location>
        <begin position="1"/>
        <end position="26"/>
    </location>
</feature>
<comment type="caution">
    <text evidence="6">The sequence shown here is derived from an EMBL/GenBank/DDBJ whole genome shotgun (WGS) entry which is preliminary data.</text>
</comment>
<feature type="domain" description="Periplasmic binding protein" evidence="5">
    <location>
        <begin position="32"/>
        <end position="311"/>
    </location>
</feature>
<dbReference type="PANTHER" id="PTHR30036">
    <property type="entry name" value="D-XYLOSE-BINDING PERIPLASMIC PROTEIN"/>
    <property type="match status" value="1"/>
</dbReference>
<dbReference type="AlphaFoldDB" id="A0A7W6IQB0"/>
<dbReference type="NCBIfam" id="NF040907">
    <property type="entry name" value="ChvE"/>
    <property type="match status" value="1"/>
</dbReference>
<evidence type="ECO:0000313" key="7">
    <source>
        <dbReference type="Proteomes" id="UP000547011"/>
    </source>
</evidence>
<evidence type="ECO:0000256" key="4">
    <source>
        <dbReference type="SAM" id="SignalP"/>
    </source>
</evidence>
<accession>A0A7W6IQB0</accession>
<dbReference type="InterPro" id="IPR050555">
    <property type="entry name" value="Bact_Solute-Bind_Prot2"/>
</dbReference>
<sequence>MKVLKSIATLVATGAMLATAVTGAFAQDKGLIGVAMPTSSSLRWISDGNELKTALEGMGYSVDLQFAEDDIPNQLAQVENMVTKGAKVLVIGSIDGTTLSAVLQNAADQGVKVIAYDRLIRESGNVDYYTTFDNFQVGVLQANSLVKGLEQRFGDDKPWNVELFGGSPDDNNAFFFYDGAMAVLQPMIDAGDIVIKSGQQGMEQVGTLRWDGAVAQARMDNILSANYSDGSRVHGVLSPYDGLSRGIISSLRGVGYGSGDLEWPIITGQDAETPSVKAIIAGEQYSTVFKDTRELAQYTAQLIDTVLSGEEPTGLDTSTYDNGVKVVPSILLTPYEVDVTNYEERVVDSGYINAEELQ</sequence>
<keyword evidence="3 4" id="KW-0732">Signal</keyword>
<evidence type="ECO:0000256" key="3">
    <source>
        <dbReference type="ARBA" id="ARBA00022729"/>
    </source>
</evidence>
<dbReference type="PANTHER" id="PTHR30036:SF1">
    <property type="entry name" value="D-XYLOSE-BINDING PERIPLASMIC PROTEIN"/>
    <property type="match status" value="1"/>
</dbReference>
<dbReference type="InterPro" id="IPR025997">
    <property type="entry name" value="SBP_2_dom"/>
</dbReference>
<evidence type="ECO:0000256" key="2">
    <source>
        <dbReference type="ARBA" id="ARBA00007639"/>
    </source>
</evidence>
<dbReference type="GO" id="GO:0030288">
    <property type="term" value="C:outer membrane-bounded periplasmic space"/>
    <property type="evidence" value="ECO:0007669"/>
    <property type="project" value="TreeGrafter"/>
</dbReference>
<dbReference type="SUPFAM" id="SSF53822">
    <property type="entry name" value="Periplasmic binding protein-like I"/>
    <property type="match status" value="1"/>
</dbReference>
<keyword evidence="7" id="KW-1185">Reference proteome</keyword>
<dbReference type="GO" id="GO:0030246">
    <property type="term" value="F:carbohydrate binding"/>
    <property type="evidence" value="ECO:0007669"/>
    <property type="project" value="TreeGrafter"/>
</dbReference>
<dbReference type="InterPro" id="IPR028082">
    <property type="entry name" value="Peripla_BP_I"/>
</dbReference>
<organism evidence="6 7">
    <name type="scientific">Devosia subaequoris</name>
    <dbReference type="NCBI Taxonomy" id="395930"/>
    <lineage>
        <taxon>Bacteria</taxon>
        <taxon>Pseudomonadati</taxon>
        <taxon>Pseudomonadota</taxon>
        <taxon>Alphaproteobacteria</taxon>
        <taxon>Hyphomicrobiales</taxon>
        <taxon>Devosiaceae</taxon>
        <taxon>Devosia</taxon>
    </lineage>
</organism>
<reference evidence="6 7" key="1">
    <citation type="submission" date="2020-08" db="EMBL/GenBank/DDBJ databases">
        <title>Genomic Encyclopedia of Type Strains, Phase IV (KMG-IV): sequencing the most valuable type-strain genomes for metagenomic binning, comparative biology and taxonomic classification.</title>
        <authorList>
            <person name="Goeker M."/>
        </authorList>
    </citation>
    <scope>NUCLEOTIDE SEQUENCE [LARGE SCALE GENOMIC DNA]</scope>
    <source>
        <strain evidence="6 7">DSM 23447</strain>
    </source>
</reference>
<evidence type="ECO:0000256" key="1">
    <source>
        <dbReference type="ARBA" id="ARBA00004418"/>
    </source>
</evidence>
<dbReference type="Gene3D" id="3.40.50.2300">
    <property type="match status" value="2"/>
</dbReference>
<dbReference type="CDD" id="cd19994">
    <property type="entry name" value="PBP1_ChvE"/>
    <property type="match status" value="1"/>
</dbReference>
<dbReference type="EMBL" id="JACIEW010000011">
    <property type="protein sequence ID" value="MBB4053851.1"/>
    <property type="molecule type" value="Genomic_DNA"/>
</dbReference>
<comment type="subcellular location">
    <subcellularLocation>
        <location evidence="1">Periplasm</location>
    </subcellularLocation>
</comment>
<dbReference type="Pfam" id="PF13407">
    <property type="entry name" value="Peripla_BP_4"/>
    <property type="match status" value="1"/>
</dbReference>
<keyword evidence="6" id="KW-0813">Transport</keyword>
<keyword evidence="6" id="KW-0762">Sugar transport</keyword>
<feature type="chain" id="PRO_5031272694" evidence="4">
    <location>
        <begin position="27"/>
        <end position="358"/>
    </location>
</feature>
<dbReference type="RefSeq" id="WP_338084736.1">
    <property type="nucleotide sequence ID" value="NZ_JACIEW010000011.1"/>
</dbReference>
<name>A0A7W6IQB0_9HYPH</name>
<gene>
    <name evidence="6" type="ORF">GGR20_003518</name>
</gene>